<keyword evidence="5" id="KW-1185">Reference proteome</keyword>
<dbReference type="PANTHER" id="PTHR15377:SF3">
    <property type="entry name" value="WW DOMAIN-CONTAINING PROTEIN"/>
    <property type="match status" value="1"/>
</dbReference>
<dbReference type="Gene3D" id="2.20.70.10">
    <property type="match status" value="1"/>
</dbReference>
<feature type="region of interest" description="Disordered" evidence="2">
    <location>
        <begin position="254"/>
        <end position="274"/>
    </location>
</feature>
<dbReference type="Pfam" id="PF01846">
    <property type="entry name" value="FF"/>
    <property type="match status" value="1"/>
</dbReference>
<dbReference type="PANTHER" id="PTHR15377">
    <property type="entry name" value="TRANSCRIPTION ELONGATION REGULATOR 1"/>
    <property type="match status" value="1"/>
</dbReference>
<dbReference type="InterPro" id="IPR002713">
    <property type="entry name" value="FF_domain"/>
</dbReference>
<dbReference type="CDD" id="cd00201">
    <property type="entry name" value="WW"/>
    <property type="match status" value="1"/>
</dbReference>
<proteinExistence type="predicted"/>
<feature type="compositionally biased region" description="Polar residues" evidence="2">
    <location>
        <begin position="689"/>
        <end position="699"/>
    </location>
</feature>
<keyword evidence="1" id="KW-0677">Repeat</keyword>
<sequence>MPRSSNGQEEAENGVGGSAAAPAASLGAPSSEGVAAASEDIGKPESFEVLGKTSWLRVRTSGGKKYFYNKETRVAVWKVPEEVKDLLQRLDKAAAALDAFDDWEAPDEDEDSDDSSDDDSDQETNPELEVLMGLARRMEDFKQMLREENFGPFAVYEKCLPRLVYQPRFSAITADQRRRLFDRCIKELAAESRRGQKEHIDAFRALLDEAKAQGHVHSSSTVDTLERRMREGERGRIREGDRGRVREGYRGRMREGDRGRMREGDRGRMREGDRCRMREGDRGRMREGDRGRMREGDRCRMREGERGRMREGDRCRMREGDRGRMREGDRGRMREGKWRVIGKGEFGHDERWQGGAIPRGEWAAIRKRLIEEMVARRREDKNEARDALRRQFKKFVKEQLQAFPSEDWPLRRREFRSHPLYTQVASAREREQLYQEACEDLTAARLERKRVAGASSILDDAETKKLKLLKADAATAFTNMLVERVKNPYADSSDGSEWPLELLQSDARFGTNSLTESEKKELYKAFVREFCTSRVSLFASRLTALPNEDLALPFAGVLPLHAPNALAAQVLEKLQTAKKLFQGIPEEELRPRHEAWREQRLSELADAFLLFLRQHPDVSRFYSDIAKGVKQQSGPFSDEQLTPLLEKLKADVRFQRLDAFPARRLQLLQQRLEELSKEQRRKGPGIAQSVKQQATSQRP</sequence>
<feature type="region of interest" description="Disordered" evidence="2">
    <location>
        <begin position="676"/>
        <end position="699"/>
    </location>
</feature>
<feature type="domain" description="WW" evidence="3">
    <location>
        <begin position="55"/>
        <end position="82"/>
    </location>
</feature>
<dbReference type="Gene3D" id="1.10.10.440">
    <property type="entry name" value="FF domain"/>
    <property type="match status" value="2"/>
</dbReference>
<evidence type="ECO:0000313" key="4">
    <source>
        <dbReference type="EMBL" id="OEH76311.1"/>
    </source>
</evidence>
<feature type="region of interest" description="Disordered" evidence="2">
    <location>
        <begin position="1"/>
        <end position="43"/>
    </location>
</feature>
<dbReference type="AlphaFoldDB" id="A0A1D3CYP0"/>
<feature type="compositionally biased region" description="Acidic residues" evidence="2">
    <location>
        <begin position="99"/>
        <end position="126"/>
    </location>
</feature>
<gene>
    <name evidence="4" type="ORF">cyc_00818</name>
</gene>
<dbReference type="InterPro" id="IPR036517">
    <property type="entry name" value="FF_domain_sf"/>
</dbReference>
<dbReference type="VEuPathDB" id="ToxoDB:LOC34617927"/>
<dbReference type="VEuPathDB" id="ToxoDB:cyc_00818"/>
<evidence type="ECO:0000259" key="3">
    <source>
        <dbReference type="PROSITE" id="PS50020"/>
    </source>
</evidence>
<dbReference type="InterPro" id="IPR045148">
    <property type="entry name" value="TCRG1-like"/>
</dbReference>
<reference evidence="4 5" key="1">
    <citation type="journal article" date="2016" name="BMC Genomics">
        <title>Comparative genomics reveals Cyclospora cayetanensis possesses coccidia-like metabolism and invasion components but unique surface antigens.</title>
        <authorList>
            <person name="Liu S."/>
            <person name="Wang L."/>
            <person name="Zheng H."/>
            <person name="Xu Z."/>
            <person name="Roellig D.M."/>
            <person name="Li N."/>
            <person name="Frace M.A."/>
            <person name="Tang K."/>
            <person name="Arrowood M.J."/>
            <person name="Moss D.M."/>
            <person name="Zhang L."/>
            <person name="Feng Y."/>
            <person name="Xiao L."/>
        </authorList>
    </citation>
    <scope>NUCLEOTIDE SEQUENCE [LARGE SCALE GENOMIC DNA]</scope>
    <source>
        <strain evidence="4 5">CHN_HEN01</strain>
    </source>
</reference>
<dbReference type="Proteomes" id="UP000095192">
    <property type="component" value="Unassembled WGS sequence"/>
</dbReference>
<dbReference type="EMBL" id="JROU02001488">
    <property type="protein sequence ID" value="OEH76311.1"/>
    <property type="molecule type" value="Genomic_DNA"/>
</dbReference>
<dbReference type="GO" id="GO:0070063">
    <property type="term" value="F:RNA polymerase binding"/>
    <property type="evidence" value="ECO:0007669"/>
    <property type="project" value="InterPro"/>
</dbReference>
<dbReference type="FunCoup" id="A0A1D3CYP0">
    <property type="interactions" value="51"/>
</dbReference>
<dbReference type="SUPFAM" id="SSF81698">
    <property type="entry name" value="FF domain"/>
    <property type="match status" value="1"/>
</dbReference>
<accession>A0A1D3CYP0</accession>
<name>A0A1D3CYP0_9EIME</name>
<feature type="compositionally biased region" description="Basic and acidic residues" evidence="2">
    <location>
        <begin position="224"/>
        <end position="235"/>
    </location>
</feature>
<dbReference type="SUPFAM" id="SSF51045">
    <property type="entry name" value="WW domain"/>
    <property type="match status" value="1"/>
</dbReference>
<organism evidence="4 5">
    <name type="scientific">Cyclospora cayetanensis</name>
    <dbReference type="NCBI Taxonomy" id="88456"/>
    <lineage>
        <taxon>Eukaryota</taxon>
        <taxon>Sar</taxon>
        <taxon>Alveolata</taxon>
        <taxon>Apicomplexa</taxon>
        <taxon>Conoidasida</taxon>
        <taxon>Coccidia</taxon>
        <taxon>Eucoccidiorida</taxon>
        <taxon>Eimeriorina</taxon>
        <taxon>Eimeriidae</taxon>
        <taxon>Cyclospora</taxon>
    </lineage>
</organism>
<feature type="compositionally biased region" description="Low complexity" evidence="2">
    <location>
        <begin position="18"/>
        <end position="31"/>
    </location>
</feature>
<dbReference type="PROSITE" id="PS50020">
    <property type="entry name" value="WW_DOMAIN_2"/>
    <property type="match status" value="1"/>
</dbReference>
<dbReference type="InParanoid" id="A0A1D3CYP0"/>
<comment type="caution">
    <text evidence="4">The sequence shown here is derived from an EMBL/GenBank/DDBJ whole genome shotgun (WGS) entry which is preliminary data.</text>
</comment>
<dbReference type="InterPro" id="IPR036020">
    <property type="entry name" value="WW_dom_sf"/>
</dbReference>
<feature type="region of interest" description="Disordered" evidence="2">
    <location>
        <begin position="98"/>
        <end position="126"/>
    </location>
</feature>
<dbReference type="SMART" id="SM00441">
    <property type="entry name" value="FF"/>
    <property type="match status" value="3"/>
</dbReference>
<dbReference type="GO" id="GO:0005634">
    <property type="term" value="C:nucleus"/>
    <property type="evidence" value="ECO:0007669"/>
    <property type="project" value="TreeGrafter"/>
</dbReference>
<evidence type="ECO:0000313" key="5">
    <source>
        <dbReference type="Proteomes" id="UP000095192"/>
    </source>
</evidence>
<evidence type="ECO:0000256" key="1">
    <source>
        <dbReference type="ARBA" id="ARBA00022737"/>
    </source>
</evidence>
<evidence type="ECO:0000256" key="2">
    <source>
        <dbReference type="SAM" id="MobiDB-lite"/>
    </source>
</evidence>
<dbReference type="InterPro" id="IPR001202">
    <property type="entry name" value="WW_dom"/>
</dbReference>
<protein>
    <submittedName>
        <fullName evidence="4">FF domain-containing protein</fullName>
    </submittedName>
</protein>
<dbReference type="GO" id="GO:0003712">
    <property type="term" value="F:transcription coregulator activity"/>
    <property type="evidence" value="ECO:0007669"/>
    <property type="project" value="TreeGrafter"/>
</dbReference>
<feature type="region of interest" description="Disordered" evidence="2">
    <location>
        <begin position="214"/>
        <end position="235"/>
    </location>
</feature>